<proteinExistence type="inferred from homology"/>
<evidence type="ECO:0000313" key="8">
    <source>
        <dbReference type="EMBL" id="RUS85292.1"/>
    </source>
</evidence>
<protein>
    <recommendedName>
        <fullName evidence="4">Cilia- and flagella-associated protein 300</fullName>
    </recommendedName>
</protein>
<evidence type="ECO:0000313" key="9">
    <source>
        <dbReference type="Proteomes" id="UP000271974"/>
    </source>
</evidence>
<sequence>MADNVPKFSFLPLAKTFDSLEGKEFQEHYLKWSMKERIKAKLFSFDQSFQAYEKDKLAQDFFRDPKVLSVLGTSGTKAAKVDVKVVPCTSLSMAFFDKLFNGEIARESGEIKKCFDEFMNEFTISDNLRQMLLNEDSDMYCEFSESEREEFLFRVFSHLCLGGRLCQYEDNVNPYLDVTKALYKDIISVQKNPETKELSILSHVFQVHCYDEDDSLYFPSTNRGQPQDFAYLVVDPLKRTVVCLYHTFGSGAF</sequence>
<comment type="subcellular location">
    <subcellularLocation>
        <location evidence="2">Cytoplasm</location>
        <location evidence="2">Cytoskeleton</location>
        <location evidence="2">Cilium axoneme</location>
    </subcellularLocation>
</comment>
<reference evidence="8 9" key="1">
    <citation type="submission" date="2019-01" db="EMBL/GenBank/DDBJ databases">
        <title>A draft genome assembly of the solar-powered sea slug Elysia chlorotica.</title>
        <authorList>
            <person name="Cai H."/>
            <person name="Li Q."/>
            <person name="Fang X."/>
            <person name="Li J."/>
            <person name="Curtis N.E."/>
            <person name="Altenburger A."/>
            <person name="Shibata T."/>
            <person name="Feng M."/>
            <person name="Maeda T."/>
            <person name="Schwartz J.A."/>
            <person name="Shigenobu S."/>
            <person name="Lundholm N."/>
            <person name="Nishiyama T."/>
            <person name="Yang H."/>
            <person name="Hasebe M."/>
            <person name="Li S."/>
            <person name="Pierce S.K."/>
            <person name="Wang J."/>
        </authorList>
    </citation>
    <scope>NUCLEOTIDE SEQUENCE [LARGE SCALE GENOMIC DNA]</scope>
    <source>
        <strain evidence="8">EC2010</strain>
        <tissue evidence="8">Whole organism of an adult</tissue>
    </source>
</reference>
<dbReference type="Pfam" id="PF14926">
    <property type="entry name" value="CFAP300"/>
    <property type="match status" value="1"/>
</dbReference>
<evidence type="ECO:0000256" key="4">
    <source>
        <dbReference type="ARBA" id="ARBA00022174"/>
    </source>
</evidence>
<evidence type="ECO:0000256" key="1">
    <source>
        <dbReference type="ARBA" id="ARBA00002404"/>
    </source>
</evidence>
<evidence type="ECO:0000256" key="5">
    <source>
        <dbReference type="ARBA" id="ARBA00022490"/>
    </source>
</evidence>
<dbReference type="PANTHER" id="PTHR31078">
    <property type="entry name" value="CILIA- AND FLAGELLA-ASSOCIATED PROTEIN 300"/>
    <property type="match status" value="1"/>
</dbReference>
<comment type="similarity">
    <text evidence="3">Belongs to the CFAP300 family.</text>
</comment>
<dbReference type="STRING" id="188477.A0A433TUQ7"/>
<name>A0A433TUQ7_ELYCH</name>
<dbReference type="PANTHER" id="PTHR31078:SF1">
    <property type="entry name" value="CILIA- AND FLAGELLA-ASSOCIATED PROTEIN 300"/>
    <property type="match status" value="1"/>
</dbReference>
<dbReference type="InterPro" id="IPR029416">
    <property type="entry name" value="CFAP300"/>
</dbReference>
<evidence type="ECO:0000256" key="6">
    <source>
        <dbReference type="ARBA" id="ARBA00023212"/>
    </source>
</evidence>
<keyword evidence="6" id="KW-0206">Cytoskeleton</keyword>
<dbReference type="Proteomes" id="UP000271974">
    <property type="component" value="Unassembled WGS sequence"/>
</dbReference>
<dbReference type="OrthoDB" id="10259249at2759"/>
<comment type="caution">
    <text evidence="8">The sequence shown here is derived from an EMBL/GenBank/DDBJ whole genome shotgun (WGS) entry which is preliminary data.</text>
</comment>
<gene>
    <name evidence="8" type="ORF">EGW08_006939</name>
</gene>
<keyword evidence="5" id="KW-0963">Cytoplasm</keyword>
<dbReference type="EMBL" id="RQTK01000175">
    <property type="protein sequence ID" value="RUS85292.1"/>
    <property type="molecule type" value="Genomic_DNA"/>
</dbReference>
<dbReference type="GO" id="GO:0005930">
    <property type="term" value="C:axoneme"/>
    <property type="evidence" value="ECO:0007669"/>
    <property type="project" value="UniProtKB-SubCell"/>
</dbReference>
<accession>A0A433TUQ7</accession>
<keyword evidence="9" id="KW-1185">Reference proteome</keyword>
<comment type="function">
    <text evidence="1">Cilium- and flagellum-specific protein that plays a role in axonemal structure organization and motility. May play a role in outer and inner dynein arm assembly.</text>
</comment>
<dbReference type="AlphaFoldDB" id="A0A433TUQ7"/>
<evidence type="ECO:0000256" key="2">
    <source>
        <dbReference type="ARBA" id="ARBA00004430"/>
    </source>
</evidence>
<organism evidence="8 9">
    <name type="scientific">Elysia chlorotica</name>
    <name type="common">Eastern emerald elysia</name>
    <name type="synonym">Sea slug</name>
    <dbReference type="NCBI Taxonomy" id="188477"/>
    <lineage>
        <taxon>Eukaryota</taxon>
        <taxon>Metazoa</taxon>
        <taxon>Spiralia</taxon>
        <taxon>Lophotrochozoa</taxon>
        <taxon>Mollusca</taxon>
        <taxon>Gastropoda</taxon>
        <taxon>Heterobranchia</taxon>
        <taxon>Euthyneura</taxon>
        <taxon>Panpulmonata</taxon>
        <taxon>Sacoglossa</taxon>
        <taxon>Placobranchoidea</taxon>
        <taxon>Plakobranchidae</taxon>
        <taxon>Elysia</taxon>
    </lineage>
</organism>
<evidence type="ECO:0000256" key="7">
    <source>
        <dbReference type="ARBA" id="ARBA00023273"/>
    </source>
</evidence>
<evidence type="ECO:0000256" key="3">
    <source>
        <dbReference type="ARBA" id="ARBA00009205"/>
    </source>
</evidence>
<keyword evidence="7" id="KW-0966">Cell projection</keyword>